<comment type="function">
    <text evidence="9">The M ring may be actively involved in energy transduction.</text>
</comment>
<keyword evidence="14" id="KW-0282">Flagellum</keyword>
<evidence type="ECO:0000313" key="14">
    <source>
        <dbReference type="EMBL" id="TCJ16285.1"/>
    </source>
</evidence>
<evidence type="ECO:0000256" key="8">
    <source>
        <dbReference type="ARBA" id="ARBA00023143"/>
    </source>
</evidence>
<feature type="compositionally biased region" description="Low complexity" evidence="10">
    <location>
        <begin position="325"/>
        <end position="346"/>
    </location>
</feature>
<dbReference type="RefSeq" id="WP_131445213.1">
    <property type="nucleotide sequence ID" value="NZ_SJZB01000018.1"/>
</dbReference>
<evidence type="ECO:0000259" key="12">
    <source>
        <dbReference type="Pfam" id="PF01514"/>
    </source>
</evidence>
<evidence type="ECO:0000256" key="5">
    <source>
        <dbReference type="ARBA" id="ARBA00022692"/>
    </source>
</evidence>
<name>A0A4R1BGD4_9PROT</name>
<dbReference type="InterPro" id="IPR006182">
    <property type="entry name" value="FliF_N_dom"/>
</dbReference>
<dbReference type="Gene3D" id="3.30.300.30">
    <property type="match status" value="1"/>
</dbReference>
<dbReference type="GO" id="GO:0009431">
    <property type="term" value="C:bacterial-type flagellum basal body, MS ring"/>
    <property type="evidence" value="ECO:0007669"/>
    <property type="project" value="InterPro"/>
</dbReference>
<comment type="caution">
    <text evidence="14">The sequence shown here is derived from an EMBL/GenBank/DDBJ whole genome shotgun (WGS) entry which is preliminary data.</text>
</comment>
<feature type="domain" description="Flagellar M-ring C-terminal" evidence="13">
    <location>
        <begin position="255"/>
        <end position="433"/>
    </location>
</feature>
<evidence type="ECO:0000256" key="11">
    <source>
        <dbReference type="SAM" id="Phobius"/>
    </source>
</evidence>
<dbReference type="InterPro" id="IPR045851">
    <property type="entry name" value="AMP-bd_C_sf"/>
</dbReference>
<dbReference type="PRINTS" id="PR01009">
    <property type="entry name" value="FLGMRINGFLIF"/>
</dbReference>
<comment type="similarity">
    <text evidence="3 9">Belongs to the FliF family.</text>
</comment>
<dbReference type="NCBIfam" id="TIGR00206">
    <property type="entry name" value="fliF"/>
    <property type="match status" value="1"/>
</dbReference>
<evidence type="ECO:0000256" key="1">
    <source>
        <dbReference type="ARBA" id="ARBA00004117"/>
    </source>
</evidence>
<keyword evidence="14" id="KW-0969">Cilium</keyword>
<dbReference type="PANTHER" id="PTHR30046:SF0">
    <property type="entry name" value="FLAGELLAR M-RING PROTEIN"/>
    <property type="match status" value="1"/>
</dbReference>
<evidence type="ECO:0000256" key="3">
    <source>
        <dbReference type="ARBA" id="ARBA00007971"/>
    </source>
</evidence>
<dbReference type="InterPro" id="IPR043427">
    <property type="entry name" value="YscJ/FliF"/>
</dbReference>
<keyword evidence="14" id="KW-0966">Cell projection</keyword>
<protein>
    <recommendedName>
        <fullName evidence="9">Flagellar M-ring protein</fullName>
    </recommendedName>
</protein>
<proteinExistence type="inferred from homology"/>
<dbReference type="InterPro" id="IPR013556">
    <property type="entry name" value="Flag_M-ring_C"/>
</dbReference>
<comment type="subcellular location">
    <subcellularLocation>
        <location evidence="1 9">Bacterial flagellum basal body</location>
    </subcellularLocation>
    <subcellularLocation>
        <location evidence="2">Cell membrane</location>
        <topology evidence="2">Multi-pass membrane protein</topology>
    </subcellularLocation>
</comment>
<dbReference type="AlphaFoldDB" id="A0A4R1BGD4"/>
<evidence type="ECO:0000256" key="4">
    <source>
        <dbReference type="ARBA" id="ARBA00022475"/>
    </source>
</evidence>
<organism evidence="14 15">
    <name type="scientific">Parasulfuritortus cantonensis</name>
    <dbReference type="NCBI Taxonomy" id="2528202"/>
    <lineage>
        <taxon>Bacteria</taxon>
        <taxon>Pseudomonadati</taxon>
        <taxon>Pseudomonadota</taxon>
        <taxon>Betaproteobacteria</taxon>
        <taxon>Nitrosomonadales</taxon>
        <taxon>Thiobacillaceae</taxon>
        <taxon>Parasulfuritortus</taxon>
    </lineage>
</organism>
<evidence type="ECO:0000256" key="6">
    <source>
        <dbReference type="ARBA" id="ARBA00022989"/>
    </source>
</evidence>
<dbReference type="PIRSF" id="PIRSF004862">
    <property type="entry name" value="FliF"/>
    <property type="match status" value="1"/>
</dbReference>
<feature type="region of interest" description="Disordered" evidence="10">
    <location>
        <begin position="271"/>
        <end position="356"/>
    </location>
</feature>
<feature type="compositionally biased region" description="Polar residues" evidence="10">
    <location>
        <begin position="279"/>
        <end position="294"/>
    </location>
</feature>
<dbReference type="GO" id="GO:0005886">
    <property type="term" value="C:plasma membrane"/>
    <property type="evidence" value="ECO:0007669"/>
    <property type="project" value="UniProtKB-SubCell"/>
</dbReference>
<dbReference type="PANTHER" id="PTHR30046">
    <property type="entry name" value="FLAGELLAR M-RING PROTEIN"/>
    <property type="match status" value="1"/>
</dbReference>
<dbReference type="Pfam" id="PF01514">
    <property type="entry name" value="YscJ_FliF"/>
    <property type="match status" value="1"/>
</dbReference>
<evidence type="ECO:0000256" key="7">
    <source>
        <dbReference type="ARBA" id="ARBA00023136"/>
    </source>
</evidence>
<keyword evidence="15" id="KW-1185">Reference proteome</keyword>
<dbReference type="Pfam" id="PF08345">
    <property type="entry name" value="YscJ_FliF_C"/>
    <property type="match status" value="1"/>
</dbReference>
<evidence type="ECO:0000313" key="15">
    <source>
        <dbReference type="Proteomes" id="UP000295443"/>
    </source>
</evidence>
<evidence type="ECO:0000256" key="10">
    <source>
        <dbReference type="SAM" id="MobiDB-lite"/>
    </source>
</evidence>
<feature type="transmembrane region" description="Helical" evidence="11">
    <location>
        <begin position="25"/>
        <end position="44"/>
    </location>
</feature>
<sequence length="550" mass="58651">MATPQEQFPSNPLQRFNALPGSRKMGVVVALAATIALLVGAVLWSRTPDYRVLFSGLSERDAGSVVATLQQMNVPYKTEAGGAIMVPSDQVYDVRFKLASQGLPRGGSVGFELMDNPKLGMTQFQEQVTYQRALEGELARTIQTLAPVEAARVHLAIPKPSVFIREQQKPSASVLVNLYAGRTLDTNQVGAIAHLVSSSVPDLAADHVTVVDQAGNMLTSRSDSASLRGLSSSQFDYVRELEGYYAQRIEAIVVPIVGANNVKAEVRADLDFSEDESTSESYKPNPSPETQAVRSQQSSQESGGGGNQAGGIPGALSNQPPGPATAPLTAPTGANAGAAGGANAAAGAGGSSRRDSVTNFELDKTIRHVRESLGRIKRLSAAVVVNYRASNEPDAKPTPIPAQELDQINNLVKEALGYNQARGDTVNVVNAAFTEAKAEEVEAPVWKDPDNISLAKELLKNLLIFGLAFYLVFGVLRPLLRDLVRVPETLPGEGHGGAGAGLDEDYGDTMAPEVRSQVDAYQHNLNSVRDFSKQNPKIVAEVVKEWMAKE</sequence>
<dbReference type="Proteomes" id="UP000295443">
    <property type="component" value="Unassembled WGS sequence"/>
</dbReference>
<reference evidence="14 15" key="1">
    <citation type="submission" date="2019-03" db="EMBL/GenBank/DDBJ databases">
        <title>Genome sequence of Thiobacillaceae bacterium LSR1, a sulfur-oxidizing bacterium isolated from freshwater sediment.</title>
        <authorList>
            <person name="Li S."/>
        </authorList>
    </citation>
    <scope>NUCLEOTIDE SEQUENCE [LARGE SCALE GENOMIC DNA]</scope>
    <source>
        <strain evidence="14 15">LSR1</strain>
    </source>
</reference>
<evidence type="ECO:0000259" key="13">
    <source>
        <dbReference type="Pfam" id="PF08345"/>
    </source>
</evidence>
<keyword evidence="7 11" id="KW-0472">Membrane</keyword>
<dbReference type="OrthoDB" id="8554211at2"/>
<evidence type="ECO:0000256" key="2">
    <source>
        <dbReference type="ARBA" id="ARBA00004651"/>
    </source>
</evidence>
<dbReference type="GO" id="GO:0071973">
    <property type="term" value="P:bacterial-type flagellum-dependent cell motility"/>
    <property type="evidence" value="ECO:0007669"/>
    <property type="project" value="InterPro"/>
</dbReference>
<keyword evidence="8 9" id="KW-0975">Bacterial flagellum</keyword>
<feature type="compositionally biased region" description="Gly residues" evidence="10">
    <location>
        <begin position="302"/>
        <end position="313"/>
    </location>
</feature>
<evidence type="ECO:0000256" key="9">
    <source>
        <dbReference type="PIRNR" id="PIRNR004862"/>
    </source>
</evidence>
<accession>A0A4R1BGD4</accession>
<feature type="domain" description="Flagellar M-ring N-terminal" evidence="12">
    <location>
        <begin position="46"/>
        <end position="219"/>
    </location>
</feature>
<keyword evidence="5 11" id="KW-0812">Transmembrane</keyword>
<dbReference type="EMBL" id="SJZB01000018">
    <property type="protein sequence ID" value="TCJ16285.1"/>
    <property type="molecule type" value="Genomic_DNA"/>
</dbReference>
<gene>
    <name evidence="14" type="primary">fliF</name>
    <name evidence="14" type="ORF">EZJ19_05115</name>
</gene>
<keyword evidence="6 11" id="KW-1133">Transmembrane helix</keyword>
<dbReference type="GO" id="GO:0003774">
    <property type="term" value="F:cytoskeletal motor activity"/>
    <property type="evidence" value="ECO:0007669"/>
    <property type="project" value="InterPro"/>
</dbReference>
<keyword evidence="4" id="KW-1003">Cell membrane</keyword>
<dbReference type="InterPro" id="IPR000067">
    <property type="entry name" value="FlgMring_FliF"/>
</dbReference>